<dbReference type="EMBL" id="JAQQWM010000003">
    <property type="protein sequence ID" value="KAK8071834.1"/>
    <property type="molecule type" value="Genomic_DNA"/>
</dbReference>
<evidence type="ECO:0000256" key="4">
    <source>
        <dbReference type="ARBA" id="ARBA00023136"/>
    </source>
</evidence>
<comment type="subcellular location">
    <subcellularLocation>
        <location evidence="1">Membrane</location>
        <topology evidence="1">Multi-pass membrane protein</topology>
    </subcellularLocation>
</comment>
<protein>
    <recommendedName>
        <fullName evidence="8">Mg2+ transporter protein, CorA-like/Zinc transport protein ZntB</fullName>
    </recommendedName>
</protein>
<evidence type="ECO:0008006" key="8">
    <source>
        <dbReference type="Google" id="ProtNLM"/>
    </source>
</evidence>
<dbReference type="Proteomes" id="UP001446871">
    <property type="component" value="Unassembled WGS sequence"/>
</dbReference>
<evidence type="ECO:0000313" key="6">
    <source>
        <dbReference type="EMBL" id="KAK8071834.1"/>
    </source>
</evidence>
<dbReference type="Pfam" id="PF01544">
    <property type="entry name" value="CorA"/>
    <property type="match status" value="1"/>
</dbReference>
<feature type="transmembrane region" description="Helical" evidence="5">
    <location>
        <begin position="400"/>
        <end position="422"/>
    </location>
</feature>
<dbReference type="Gene3D" id="1.20.58.340">
    <property type="entry name" value="Magnesium transport protein CorA, transmembrane region"/>
    <property type="match status" value="1"/>
</dbReference>
<dbReference type="SUPFAM" id="SSF144083">
    <property type="entry name" value="Magnesium transport protein CorA, transmembrane region"/>
    <property type="match status" value="1"/>
</dbReference>
<proteinExistence type="predicted"/>
<evidence type="ECO:0000256" key="5">
    <source>
        <dbReference type="SAM" id="Phobius"/>
    </source>
</evidence>
<gene>
    <name evidence="6" type="ORF">PG996_005182</name>
</gene>
<evidence type="ECO:0000256" key="2">
    <source>
        <dbReference type="ARBA" id="ARBA00022692"/>
    </source>
</evidence>
<organism evidence="6 7">
    <name type="scientific">Apiospora saccharicola</name>
    <dbReference type="NCBI Taxonomy" id="335842"/>
    <lineage>
        <taxon>Eukaryota</taxon>
        <taxon>Fungi</taxon>
        <taxon>Dikarya</taxon>
        <taxon>Ascomycota</taxon>
        <taxon>Pezizomycotina</taxon>
        <taxon>Sordariomycetes</taxon>
        <taxon>Xylariomycetidae</taxon>
        <taxon>Amphisphaeriales</taxon>
        <taxon>Apiosporaceae</taxon>
        <taxon>Apiospora</taxon>
    </lineage>
</organism>
<evidence type="ECO:0000256" key="3">
    <source>
        <dbReference type="ARBA" id="ARBA00022989"/>
    </source>
</evidence>
<keyword evidence="7" id="KW-1185">Reference proteome</keyword>
<comment type="caution">
    <text evidence="6">The sequence shown here is derived from an EMBL/GenBank/DDBJ whole genome shotgun (WGS) entry which is preliminary data.</text>
</comment>
<accession>A0ABR1VKS0</accession>
<evidence type="ECO:0000313" key="7">
    <source>
        <dbReference type="Proteomes" id="UP001446871"/>
    </source>
</evidence>
<sequence>MVAKTGDITPAAGMGRITLKQRERSARGQGIDQYFFDRKFDEMQVVKEATSYLEILNYTDGRSLVESQALTLGDDFDNFLAQQQDAGNEKTFSPKHISLPKDSYRAMMDKFHLPLQALETSTVVGPFFWWAHDENSDGKHLPANSMRSLEMVFRKSDVKWMGNPRGWQMILSYSFATRVTSGFLKGTKNANLGEIISQLKGCASPAHHPLLLPILMLCQELGASNDEKQKEIRNGIRELDMTLTGNYRGVPAAAGHTSHGDLTLDKISQRIADYQAKVNWKRPQAWRNALGKIQDATEWVCETSNDPLSQIEKLHISMMDRLRFYNIKLDGLENYAHVSLARLDNLRQVHILANASKRDSASMKTLTMLGAVFLPGTFLSSMFSMPFFEFHDMSGPVSRSLWIYIVLTVPLTGLVVLIWWWIDQRMARRFSTGFGAGLVADEDGKEDEDNGAEEHLNRLEGQILERIRHRTGAHLTRTFTLTRSHHSRPSRRIVGVEAGNIAASTAAVRPRSKRGRILG</sequence>
<name>A0ABR1VKS0_9PEZI</name>
<feature type="non-terminal residue" evidence="6">
    <location>
        <position position="519"/>
    </location>
</feature>
<dbReference type="InterPro" id="IPR045863">
    <property type="entry name" value="CorA_TM1_TM2"/>
</dbReference>
<dbReference type="InterPro" id="IPR002523">
    <property type="entry name" value="MgTranspt_CorA/ZnTranspt_ZntB"/>
</dbReference>
<keyword evidence="4 5" id="KW-0472">Membrane</keyword>
<keyword evidence="2 5" id="KW-0812">Transmembrane</keyword>
<keyword evidence="3 5" id="KW-1133">Transmembrane helix</keyword>
<feature type="transmembrane region" description="Helical" evidence="5">
    <location>
        <begin position="366"/>
        <end position="388"/>
    </location>
</feature>
<reference evidence="6 7" key="1">
    <citation type="submission" date="2023-01" db="EMBL/GenBank/DDBJ databases">
        <title>Analysis of 21 Apiospora genomes using comparative genomics revels a genus with tremendous synthesis potential of carbohydrate active enzymes and secondary metabolites.</title>
        <authorList>
            <person name="Sorensen T."/>
        </authorList>
    </citation>
    <scope>NUCLEOTIDE SEQUENCE [LARGE SCALE GENOMIC DNA]</scope>
    <source>
        <strain evidence="6 7">CBS 83171</strain>
    </source>
</reference>
<evidence type="ECO:0000256" key="1">
    <source>
        <dbReference type="ARBA" id="ARBA00004141"/>
    </source>
</evidence>